<evidence type="ECO:0000313" key="2">
    <source>
        <dbReference type="EMBL" id="TQE43173.1"/>
    </source>
</evidence>
<dbReference type="RefSeq" id="WP_066484654.1">
    <property type="nucleotide sequence ID" value="NZ_JADPQA010000008.1"/>
</dbReference>
<dbReference type="GeneID" id="79852857"/>
<evidence type="ECO:0000313" key="3">
    <source>
        <dbReference type="Proteomes" id="UP000318080"/>
    </source>
</evidence>
<keyword evidence="3" id="KW-1185">Reference proteome</keyword>
<proteinExistence type="predicted"/>
<evidence type="ECO:0000256" key="1">
    <source>
        <dbReference type="SAM" id="SignalP"/>
    </source>
</evidence>
<dbReference type="EMBL" id="VHIR01000011">
    <property type="protein sequence ID" value="TQE43173.1"/>
    <property type="molecule type" value="Genomic_DNA"/>
</dbReference>
<sequence>MKISRRLKTLSVSAAAVLVGTLGVAPLANAAAPAIATQGHIVQTSEGTTCTIGYVEGNRAWTAAHCGVNGQAVYNEYGSHIGTLRYFREEGATGQDIAYIQFAAGTVSGGNPVSGDGIGFKPADGNGICVTGRNSPENCGTVVRRPMQTAGIYSSTELFKQHGDSGAGAYVKGQPGVVGIYSGTATFIQGGKRRAYEDIAYFPSPQERAGLPQGYVPRKPDLVRRANTILDVPALYFRAYLEPAEAILALIMGGFSPADFRGLMATLGITGVTI</sequence>
<evidence type="ECO:0008006" key="4">
    <source>
        <dbReference type="Google" id="ProtNLM"/>
    </source>
</evidence>
<dbReference type="Proteomes" id="UP000318080">
    <property type="component" value="Unassembled WGS sequence"/>
</dbReference>
<dbReference type="InterPro" id="IPR043504">
    <property type="entry name" value="Peptidase_S1_PA_chymotrypsin"/>
</dbReference>
<feature type="signal peptide" evidence="1">
    <location>
        <begin position="1"/>
        <end position="30"/>
    </location>
</feature>
<comment type="caution">
    <text evidence="2">The sequence shown here is derived from an EMBL/GenBank/DDBJ whole genome shotgun (WGS) entry which is preliminary data.</text>
</comment>
<reference evidence="2 3" key="1">
    <citation type="submission" date="2019-06" db="EMBL/GenBank/DDBJ databases">
        <title>Draft genome of C. phoceense Strain 272.</title>
        <authorList>
            <person name="Pacheco L.G.C."/>
            <person name="Barberis C.M."/>
            <person name="Almuzara M.N."/>
            <person name="Traglia G.M."/>
            <person name="Santos C.S."/>
            <person name="Rocha D.J.P.G."/>
            <person name="Aguiar E.R.G.R."/>
            <person name="Vay C.A."/>
        </authorList>
    </citation>
    <scope>NUCLEOTIDE SEQUENCE [LARGE SCALE GENOMIC DNA]</scope>
    <source>
        <strain evidence="2 3">272</strain>
    </source>
</reference>
<dbReference type="InterPro" id="IPR009003">
    <property type="entry name" value="Peptidase_S1_PA"/>
</dbReference>
<dbReference type="SUPFAM" id="SSF50494">
    <property type="entry name" value="Trypsin-like serine proteases"/>
    <property type="match status" value="1"/>
</dbReference>
<dbReference type="STRING" id="1686286.GCA_900092335_01646"/>
<name>A0A540R605_9CORY</name>
<gene>
    <name evidence="2" type="ORF">EJK80_08340</name>
</gene>
<protein>
    <recommendedName>
        <fullName evidence="4">S1 family peptidase</fullName>
    </recommendedName>
</protein>
<accession>A0A540R605</accession>
<keyword evidence="1" id="KW-0732">Signal</keyword>
<organism evidence="2 3">
    <name type="scientific">Corynebacterium phoceense</name>
    <dbReference type="NCBI Taxonomy" id="1686286"/>
    <lineage>
        <taxon>Bacteria</taxon>
        <taxon>Bacillati</taxon>
        <taxon>Actinomycetota</taxon>
        <taxon>Actinomycetes</taxon>
        <taxon>Mycobacteriales</taxon>
        <taxon>Corynebacteriaceae</taxon>
        <taxon>Corynebacterium</taxon>
    </lineage>
</organism>
<dbReference type="AlphaFoldDB" id="A0A540R605"/>
<feature type="chain" id="PRO_5021716580" description="S1 family peptidase" evidence="1">
    <location>
        <begin position="31"/>
        <end position="274"/>
    </location>
</feature>
<dbReference type="Gene3D" id="2.40.10.10">
    <property type="entry name" value="Trypsin-like serine proteases"/>
    <property type="match status" value="2"/>
</dbReference>